<comment type="caution">
    <text evidence="1">The sequence shown here is derived from an EMBL/GenBank/DDBJ whole genome shotgun (WGS) entry which is preliminary data.</text>
</comment>
<gene>
    <name evidence="1" type="ORF">Cob_v008669</name>
</gene>
<dbReference type="AlphaFoldDB" id="A0A484FKG7"/>
<accession>A0A484FKG7</accession>
<proteinExistence type="predicted"/>
<dbReference type="EMBL" id="AMCV02000023">
    <property type="protein sequence ID" value="TDZ18533.1"/>
    <property type="molecule type" value="Genomic_DNA"/>
</dbReference>
<protein>
    <submittedName>
        <fullName evidence="1">Uncharacterized protein</fullName>
    </submittedName>
</protein>
<keyword evidence="2" id="KW-1185">Reference proteome</keyword>
<evidence type="ECO:0000313" key="1">
    <source>
        <dbReference type="EMBL" id="TDZ18533.1"/>
    </source>
</evidence>
<organism evidence="1 2">
    <name type="scientific">Colletotrichum orbiculare (strain 104-T / ATCC 96160 / CBS 514.97 / LARS 414 / MAFF 240422)</name>
    <name type="common">Cucumber anthracnose fungus</name>
    <name type="synonym">Colletotrichum lagenarium</name>
    <dbReference type="NCBI Taxonomy" id="1213857"/>
    <lineage>
        <taxon>Eukaryota</taxon>
        <taxon>Fungi</taxon>
        <taxon>Dikarya</taxon>
        <taxon>Ascomycota</taxon>
        <taxon>Pezizomycotina</taxon>
        <taxon>Sordariomycetes</taxon>
        <taxon>Hypocreomycetidae</taxon>
        <taxon>Glomerellales</taxon>
        <taxon>Glomerellaceae</taxon>
        <taxon>Colletotrichum</taxon>
        <taxon>Colletotrichum orbiculare species complex</taxon>
    </lineage>
</organism>
<sequence>MLSSSYTEKHFATRHALLFPNKFGTGGKQRPQLPFRRSWPPDRPSPVYGVPDLPPASFEKLFIAYAC</sequence>
<reference evidence="2" key="2">
    <citation type="journal article" date="2019" name="Mol. Plant Microbe Interact.">
        <title>Genome sequence resources for four phytopathogenic fungi from the Colletotrichum orbiculare species complex.</title>
        <authorList>
            <person name="Gan P."/>
            <person name="Tsushima A."/>
            <person name="Narusaka M."/>
            <person name="Narusaka Y."/>
            <person name="Takano Y."/>
            <person name="Kubo Y."/>
            <person name="Shirasu K."/>
        </authorList>
    </citation>
    <scope>GENOME REANNOTATION</scope>
    <source>
        <strain evidence="2">104-T / ATCC 96160 / CBS 514.97 / LARS 414 / MAFF 240422</strain>
    </source>
</reference>
<dbReference type="Proteomes" id="UP000014480">
    <property type="component" value="Unassembled WGS sequence"/>
</dbReference>
<name>A0A484FKG7_COLOR</name>
<evidence type="ECO:0000313" key="2">
    <source>
        <dbReference type="Proteomes" id="UP000014480"/>
    </source>
</evidence>
<reference evidence="2" key="1">
    <citation type="journal article" date="2013" name="New Phytol.">
        <title>Comparative genomic and transcriptomic analyses reveal the hemibiotrophic stage shift of Colletotrichum fungi.</title>
        <authorList>
            <person name="Gan P."/>
            <person name="Ikeda K."/>
            <person name="Irieda H."/>
            <person name="Narusaka M."/>
            <person name="O'Connell R.J."/>
            <person name="Narusaka Y."/>
            <person name="Takano Y."/>
            <person name="Kubo Y."/>
            <person name="Shirasu K."/>
        </authorList>
    </citation>
    <scope>NUCLEOTIDE SEQUENCE [LARGE SCALE GENOMIC DNA]</scope>
    <source>
        <strain evidence="2">104-T / ATCC 96160 / CBS 514.97 / LARS 414 / MAFF 240422</strain>
    </source>
</reference>